<gene>
    <name evidence="4" type="ORF">THAOC_04924</name>
</gene>
<keyword evidence="5" id="KW-1185">Reference proteome</keyword>
<sequence>MGYVLDGLAGPCQKRLEEILVEVKQCERQVSEAKDNLKEARQHLKDMEQRHEVIDVDADEVIDVDAAGDDDESTQTQQQQTKKQRLTHAGETPIASFLDVRCNNRKRRWDDSALLLANRCVVNYGWGWNMALRVLVAYREFLALKREAKDWGDESLGDDDDVIKTSLLPSRPVEMMWQQHVLDNEEYSEDMTRLCGRTLTYKPVWDGLFGAEREKERKYQATLNLLKRRFSNADEEIWCPFDDNKPDLFSNPAAFEFVVTTKEGDELMLSLRSKCSGEKDLLLCKVNGQTRISELERALATKLGIATLESRFVLDGEKINNDSTLDDNDFGEVGECIPVHPVATQLIDIFRARAFIAMPNWSNSASNLH</sequence>
<evidence type="ECO:0000259" key="3">
    <source>
        <dbReference type="PROSITE" id="PS50053"/>
    </source>
</evidence>
<dbReference type="InterPro" id="IPR022617">
    <property type="entry name" value="Rad60/SUMO-like_dom"/>
</dbReference>
<evidence type="ECO:0000313" key="5">
    <source>
        <dbReference type="Proteomes" id="UP000266841"/>
    </source>
</evidence>
<comment type="caution">
    <text evidence="4">The sequence shown here is derived from an EMBL/GenBank/DDBJ whole genome shotgun (WGS) entry which is preliminary data.</text>
</comment>
<name>K0TI38_THAOC</name>
<dbReference type="AlphaFoldDB" id="K0TI38"/>
<keyword evidence="1" id="KW-0175">Coiled coil</keyword>
<evidence type="ECO:0000256" key="2">
    <source>
        <dbReference type="SAM" id="MobiDB-lite"/>
    </source>
</evidence>
<reference evidence="4 5" key="1">
    <citation type="journal article" date="2012" name="Genome Biol.">
        <title>Genome and low-iron response of an oceanic diatom adapted to chronic iron limitation.</title>
        <authorList>
            <person name="Lommer M."/>
            <person name="Specht M."/>
            <person name="Roy A.S."/>
            <person name="Kraemer L."/>
            <person name="Andreson R."/>
            <person name="Gutowska M.A."/>
            <person name="Wolf J."/>
            <person name="Bergner S.V."/>
            <person name="Schilhabel M.B."/>
            <person name="Klostermeier U.C."/>
            <person name="Beiko R.G."/>
            <person name="Rosenstiel P."/>
            <person name="Hippler M."/>
            <person name="Laroche J."/>
        </authorList>
    </citation>
    <scope>NUCLEOTIDE SEQUENCE [LARGE SCALE GENOMIC DNA]</scope>
    <source>
        <strain evidence="4 5">CCMP1005</strain>
    </source>
</reference>
<evidence type="ECO:0000256" key="1">
    <source>
        <dbReference type="SAM" id="Coils"/>
    </source>
</evidence>
<accession>K0TI38</accession>
<evidence type="ECO:0000313" key="4">
    <source>
        <dbReference type="EMBL" id="EJK73451.1"/>
    </source>
</evidence>
<dbReference type="Pfam" id="PF11976">
    <property type="entry name" value="Rad60-SLD"/>
    <property type="match status" value="1"/>
</dbReference>
<dbReference type="EMBL" id="AGNL01004488">
    <property type="protein sequence ID" value="EJK73451.1"/>
    <property type="molecule type" value="Genomic_DNA"/>
</dbReference>
<protein>
    <recommendedName>
        <fullName evidence="3">Ubiquitin-like domain-containing protein</fullName>
    </recommendedName>
</protein>
<dbReference type="Proteomes" id="UP000266841">
    <property type="component" value="Unassembled WGS sequence"/>
</dbReference>
<feature type="coiled-coil region" evidence="1">
    <location>
        <begin position="16"/>
        <end position="57"/>
    </location>
</feature>
<dbReference type="OrthoDB" id="37564at2759"/>
<feature type="region of interest" description="Disordered" evidence="2">
    <location>
        <begin position="67"/>
        <end position="88"/>
    </location>
</feature>
<organism evidence="4 5">
    <name type="scientific">Thalassiosira oceanica</name>
    <name type="common">Marine diatom</name>
    <dbReference type="NCBI Taxonomy" id="159749"/>
    <lineage>
        <taxon>Eukaryota</taxon>
        <taxon>Sar</taxon>
        <taxon>Stramenopiles</taxon>
        <taxon>Ochrophyta</taxon>
        <taxon>Bacillariophyta</taxon>
        <taxon>Coscinodiscophyceae</taxon>
        <taxon>Thalassiosirophycidae</taxon>
        <taxon>Thalassiosirales</taxon>
        <taxon>Thalassiosiraceae</taxon>
        <taxon>Thalassiosira</taxon>
    </lineage>
</organism>
<feature type="domain" description="Ubiquitin-like" evidence="3">
    <location>
        <begin position="267"/>
        <end position="332"/>
    </location>
</feature>
<dbReference type="InterPro" id="IPR000626">
    <property type="entry name" value="Ubiquitin-like_dom"/>
</dbReference>
<proteinExistence type="predicted"/>
<dbReference type="PROSITE" id="PS50053">
    <property type="entry name" value="UBIQUITIN_2"/>
    <property type="match status" value="1"/>
</dbReference>